<accession>A0A7W9J9L4</accession>
<evidence type="ECO:0000259" key="6">
    <source>
        <dbReference type="Pfam" id="PF04542"/>
    </source>
</evidence>
<dbReference type="SUPFAM" id="SSF88659">
    <property type="entry name" value="Sigma3 and sigma4 domains of RNA polymerase sigma factors"/>
    <property type="match status" value="1"/>
</dbReference>
<dbReference type="Pfam" id="PF20239">
    <property type="entry name" value="DUF6596"/>
    <property type="match status" value="1"/>
</dbReference>
<dbReference type="NCBIfam" id="TIGR02937">
    <property type="entry name" value="sigma70-ECF"/>
    <property type="match status" value="1"/>
</dbReference>
<feature type="domain" description="RNA polymerase sigma-70 region 2" evidence="6">
    <location>
        <begin position="14"/>
        <end position="80"/>
    </location>
</feature>
<dbReference type="InterPro" id="IPR046531">
    <property type="entry name" value="DUF6596"/>
</dbReference>
<dbReference type="Gene3D" id="1.10.10.10">
    <property type="entry name" value="Winged helix-like DNA-binding domain superfamily/Winged helix DNA-binding domain"/>
    <property type="match status" value="1"/>
</dbReference>
<evidence type="ECO:0000256" key="3">
    <source>
        <dbReference type="ARBA" id="ARBA00023082"/>
    </source>
</evidence>
<dbReference type="InterPro" id="IPR007627">
    <property type="entry name" value="RNA_pol_sigma70_r2"/>
</dbReference>
<feature type="compositionally biased region" description="Basic and acidic residues" evidence="5">
    <location>
        <begin position="80"/>
        <end position="89"/>
    </location>
</feature>
<proteinExistence type="inferred from homology"/>
<keyword evidence="10" id="KW-1185">Reference proteome</keyword>
<organism evidence="9 10">
    <name type="scientific">Kribbella italica</name>
    <dbReference type="NCBI Taxonomy" id="1540520"/>
    <lineage>
        <taxon>Bacteria</taxon>
        <taxon>Bacillati</taxon>
        <taxon>Actinomycetota</taxon>
        <taxon>Actinomycetes</taxon>
        <taxon>Propionibacteriales</taxon>
        <taxon>Kribbellaceae</taxon>
        <taxon>Kribbella</taxon>
    </lineage>
</organism>
<dbReference type="PANTHER" id="PTHR47756">
    <property type="entry name" value="BLL6612 PROTEIN-RELATED"/>
    <property type="match status" value="1"/>
</dbReference>
<dbReference type="Pfam" id="PF04542">
    <property type="entry name" value="Sigma70_r2"/>
    <property type="match status" value="1"/>
</dbReference>
<comment type="similarity">
    <text evidence="1">Belongs to the sigma-70 factor family. ECF subfamily.</text>
</comment>
<dbReference type="InterPro" id="IPR013324">
    <property type="entry name" value="RNA_pol_sigma_r3/r4-like"/>
</dbReference>
<dbReference type="Gene3D" id="1.10.1740.10">
    <property type="match status" value="1"/>
</dbReference>
<comment type="caution">
    <text evidence="9">The sequence shown here is derived from an EMBL/GenBank/DDBJ whole genome shotgun (WGS) entry which is preliminary data.</text>
</comment>
<dbReference type="GO" id="GO:0006352">
    <property type="term" value="P:DNA-templated transcription initiation"/>
    <property type="evidence" value="ECO:0007669"/>
    <property type="project" value="InterPro"/>
</dbReference>
<evidence type="ECO:0000256" key="2">
    <source>
        <dbReference type="ARBA" id="ARBA00023015"/>
    </source>
</evidence>
<reference evidence="9 10" key="1">
    <citation type="submission" date="2020-08" db="EMBL/GenBank/DDBJ databases">
        <title>Sequencing the genomes of 1000 actinobacteria strains.</title>
        <authorList>
            <person name="Klenk H.-P."/>
        </authorList>
    </citation>
    <scope>NUCLEOTIDE SEQUENCE [LARGE SCALE GENOMIC DNA]</scope>
    <source>
        <strain evidence="9 10">DSM 28967</strain>
    </source>
</reference>
<feature type="region of interest" description="Disordered" evidence="5">
    <location>
        <begin position="80"/>
        <end position="106"/>
    </location>
</feature>
<dbReference type="PANTHER" id="PTHR47756:SF2">
    <property type="entry name" value="BLL6612 PROTEIN"/>
    <property type="match status" value="1"/>
</dbReference>
<dbReference type="AlphaFoldDB" id="A0A7W9J9L4"/>
<evidence type="ECO:0000259" key="7">
    <source>
        <dbReference type="Pfam" id="PF08281"/>
    </source>
</evidence>
<dbReference type="Proteomes" id="UP000549971">
    <property type="component" value="Unassembled WGS sequence"/>
</dbReference>
<sequence>MAEAAPTTNGIESLLREHAPRVLAAVTRRFGRFDVAEDAVQEALLAAATQWKQDGVPPNPPGWLITVAVRRMTDLLRSEQARRRREQLDATRQLPEDLLGSPADTKPAEQDDTLVVLFLCCHPDLQPPSQVALTLRAVGGLTTAEIARALLLPEGTIAQRITRAKLRIQQSGARFRMPSEAQLRDRLGVVMQVLYLIFNEGYTASSGEALQRAELAGEAIRLTRMLRAKLPSEPEAGGLLALMLLTHARRVARSGPSGELITLAEQDRSLWNRDLIAEGVHLLEQVLPSRRPGPYQLQAAITALHCEAPSYADTDWRQIVALYDVLVRLSNDPVVRLNKAVAVAMVQGPAAGLELVDALAADPKFVAHHRVAAVRAHLLEEAGEFEAARGAYLDAAKRTISVPEQRYLRSRAARLTDG</sequence>
<feature type="domain" description="RNA polymerase sigma factor 70 region 4 type 2" evidence="7">
    <location>
        <begin position="118"/>
        <end position="167"/>
    </location>
</feature>
<dbReference type="GO" id="GO:0003677">
    <property type="term" value="F:DNA binding"/>
    <property type="evidence" value="ECO:0007669"/>
    <property type="project" value="InterPro"/>
</dbReference>
<feature type="domain" description="DUF6596" evidence="8">
    <location>
        <begin position="186"/>
        <end position="285"/>
    </location>
</feature>
<keyword evidence="4" id="KW-0804">Transcription</keyword>
<protein>
    <submittedName>
        <fullName evidence="9">RNA polymerase sigma factor (Sigma-70 family)</fullName>
    </submittedName>
</protein>
<dbReference type="RefSeq" id="WP_184797889.1">
    <property type="nucleotide sequence ID" value="NZ_JACHMY010000001.1"/>
</dbReference>
<evidence type="ECO:0000313" key="9">
    <source>
        <dbReference type="EMBL" id="MBB5837687.1"/>
    </source>
</evidence>
<dbReference type="InterPro" id="IPR036388">
    <property type="entry name" value="WH-like_DNA-bd_sf"/>
</dbReference>
<evidence type="ECO:0000256" key="4">
    <source>
        <dbReference type="ARBA" id="ARBA00023163"/>
    </source>
</evidence>
<dbReference type="SUPFAM" id="SSF88946">
    <property type="entry name" value="Sigma2 domain of RNA polymerase sigma factors"/>
    <property type="match status" value="1"/>
</dbReference>
<dbReference type="Pfam" id="PF08281">
    <property type="entry name" value="Sigma70_r4_2"/>
    <property type="match status" value="1"/>
</dbReference>
<keyword evidence="3" id="KW-0731">Sigma factor</keyword>
<dbReference type="InterPro" id="IPR013325">
    <property type="entry name" value="RNA_pol_sigma_r2"/>
</dbReference>
<dbReference type="GO" id="GO:0016987">
    <property type="term" value="F:sigma factor activity"/>
    <property type="evidence" value="ECO:0007669"/>
    <property type="project" value="UniProtKB-KW"/>
</dbReference>
<keyword evidence="2" id="KW-0805">Transcription regulation</keyword>
<evidence type="ECO:0000256" key="5">
    <source>
        <dbReference type="SAM" id="MobiDB-lite"/>
    </source>
</evidence>
<evidence type="ECO:0000259" key="8">
    <source>
        <dbReference type="Pfam" id="PF20239"/>
    </source>
</evidence>
<gene>
    <name evidence="9" type="ORF">HDA39_004421</name>
</gene>
<name>A0A7W9J9L4_9ACTN</name>
<evidence type="ECO:0000313" key="10">
    <source>
        <dbReference type="Proteomes" id="UP000549971"/>
    </source>
</evidence>
<evidence type="ECO:0000256" key="1">
    <source>
        <dbReference type="ARBA" id="ARBA00010641"/>
    </source>
</evidence>
<dbReference type="InterPro" id="IPR013249">
    <property type="entry name" value="RNA_pol_sigma70_r4_t2"/>
</dbReference>
<dbReference type="EMBL" id="JACHMY010000001">
    <property type="protein sequence ID" value="MBB5837687.1"/>
    <property type="molecule type" value="Genomic_DNA"/>
</dbReference>
<dbReference type="InterPro" id="IPR014284">
    <property type="entry name" value="RNA_pol_sigma-70_dom"/>
</dbReference>